<dbReference type="Pfam" id="PF14580">
    <property type="entry name" value="LRR_9"/>
    <property type="match status" value="1"/>
</dbReference>
<feature type="region of interest" description="Disordered" evidence="7">
    <location>
        <begin position="182"/>
        <end position="214"/>
    </location>
</feature>
<proteinExistence type="inferred from homology"/>
<dbReference type="SUPFAM" id="SSF52058">
    <property type="entry name" value="L domain-like"/>
    <property type="match status" value="1"/>
</dbReference>
<evidence type="ECO:0000256" key="6">
    <source>
        <dbReference type="ARBA" id="ARBA00024238"/>
    </source>
</evidence>
<feature type="compositionally biased region" description="Basic and acidic residues" evidence="7">
    <location>
        <begin position="193"/>
        <end position="203"/>
    </location>
</feature>
<evidence type="ECO:0000256" key="2">
    <source>
        <dbReference type="ARBA" id="ARBA00022614"/>
    </source>
</evidence>
<evidence type="ECO:0000313" key="8">
    <source>
        <dbReference type="EMBL" id="KAJ1925936.1"/>
    </source>
</evidence>
<evidence type="ECO:0000256" key="3">
    <source>
        <dbReference type="ARBA" id="ARBA00022737"/>
    </source>
</evidence>
<comment type="caution">
    <text evidence="8">The sequence shown here is derived from an EMBL/GenBank/DDBJ whole genome shotgun (WGS) entry which is preliminary data.</text>
</comment>
<dbReference type="GO" id="GO:0005686">
    <property type="term" value="C:U2 snRNP"/>
    <property type="evidence" value="ECO:0007669"/>
    <property type="project" value="TreeGrafter"/>
</dbReference>
<evidence type="ECO:0000256" key="1">
    <source>
        <dbReference type="ARBA" id="ARBA00004123"/>
    </source>
</evidence>
<feature type="compositionally biased region" description="Polar residues" evidence="7">
    <location>
        <begin position="271"/>
        <end position="283"/>
    </location>
</feature>
<organism evidence="8 9">
    <name type="scientific">Tieghemiomyces parasiticus</name>
    <dbReference type="NCBI Taxonomy" id="78921"/>
    <lineage>
        <taxon>Eukaryota</taxon>
        <taxon>Fungi</taxon>
        <taxon>Fungi incertae sedis</taxon>
        <taxon>Zoopagomycota</taxon>
        <taxon>Kickxellomycotina</taxon>
        <taxon>Dimargaritomycetes</taxon>
        <taxon>Dimargaritales</taxon>
        <taxon>Dimargaritaceae</taxon>
        <taxon>Tieghemiomyces</taxon>
    </lineage>
</organism>
<dbReference type="InterPro" id="IPR044640">
    <property type="entry name" value="RU2A"/>
</dbReference>
<feature type="compositionally biased region" description="Low complexity" evidence="7">
    <location>
        <begin position="204"/>
        <end position="214"/>
    </location>
</feature>
<feature type="region of interest" description="Disordered" evidence="7">
    <location>
        <begin position="248"/>
        <end position="283"/>
    </location>
</feature>
<gene>
    <name evidence="8" type="primary">LEA1_2</name>
    <name evidence="8" type="ORF">IWQ60_004226</name>
</gene>
<keyword evidence="2" id="KW-0433">Leucine-rich repeat</keyword>
<dbReference type="InterPro" id="IPR001611">
    <property type="entry name" value="Leu-rich_rpt"/>
</dbReference>
<dbReference type="GO" id="GO:0030620">
    <property type="term" value="F:U2 snRNA binding"/>
    <property type="evidence" value="ECO:0007669"/>
    <property type="project" value="InterPro"/>
</dbReference>
<keyword evidence="3" id="KW-0677">Repeat</keyword>
<dbReference type="InterPro" id="IPR032675">
    <property type="entry name" value="LRR_dom_sf"/>
</dbReference>
<dbReference type="PANTHER" id="PTHR10552:SF6">
    <property type="entry name" value="U2 SMALL NUCLEAR RIBONUCLEOPROTEIN A"/>
    <property type="match status" value="1"/>
</dbReference>
<keyword evidence="9" id="KW-1185">Reference proteome</keyword>
<evidence type="ECO:0000256" key="4">
    <source>
        <dbReference type="ARBA" id="ARBA00023242"/>
    </source>
</evidence>
<dbReference type="OrthoDB" id="433501at2759"/>
<evidence type="ECO:0000313" key="9">
    <source>
        <dbReference type="Proteomes" id="UP001150569"/>
    </source>
</evidence>
<evidence type="ECO:0000256" key="7">
    <source>
        <dbReference type="SAM" id="MobiDB-lite"/>
    </source>
</evidence>
<dbReference type="AlphaFoldDB" id="A0A9W8AEN5"/>
<dbReference type="PANTHER" id="PTHR10552">
    <property type="entry name" value="U2 SMALL NUCLEAR RIBONUCLEOPROTEIN A"/>
    <property type="match status" value="1"/>
</dbReference>
<dbReference type="GO" id="GO:0000398">
    <property type="term" value="P:mRNA splicing, via spliceosome"/>
    <property type="evidence" value="ECO:0007669"/>
    <property type="project" value="InterPro"/>
</dbReference>
<comment type="subcellular location">
    <subcellularLocation>
        <location evidence="1">Nucleus</location>
    </subcellularLocation>
</comment>
<sequence length="283" mass="30995">MRITADLVNQSPTFINAVRDRELDLRGNKIPAVENLGATKDLNDTLDLTDNDLRKLDNFPLLVRLRCLLASNNRVRTLDPALAVSLPNLDSLVLSNNLVAQLVDLEPLRRLPRLQYLSLLDNPVAKDPNYRPWVIWRLPSVRVLDFQRVKDAERRAAAKLFGKAPSDLTSLAKSILDTDAKTFEPGEGLSAAKADDTTDRDVHQSSAPALAAQAQQQDQLRAKIAQSAQALAGVQRLESLMDAGHIAGSLAHTTGDEGTGAMDTDHPAETEVQNDTDMQTEQP</sequence>
<protein>
    <recommendedName>
        <fullName evidence="6">U2 small nuclear ribonucleoprotein A'</fullName>
    </recommendedName>
</protein>
<reference evidence="8" key="1">
    <citation type="submission" date="2022-07" db="EMBL/GenBank/DDBJ databases">
        <title>Phylogenomic reconstructions and comparative analyses of Kickxellomycotina fungi.</title>
        <authorList>
            <person name="Reynolds N.K."/>
            <person name="Stajich J.E."/>
            <person name="Barry K."/>
            <person name="Grigoriev I.V."/>
            <person name="Crous P."/>
            <person name="Smith M.E."/>
        </authorList>
    </citation>
    <scope>NUCLEOTIDE SEQUENCE</scope>
    <source>
        <strain evidence="8">RSA 861</strain>
    </source>
</reference>
<keyword evidence="4" id="KW-0539">Nucleus</keyword>
<dbReference type="EMBL" id="JANBPT010000199">
    <property type="protein sequence ID" value="KAJ1925936.1"/>
    <property type="molecule type" value="Genomic_DNA"/>
</dbReference>
<comment type="similarity">
    <text evidence="5">Belongs to the U2 small nuclear ribonucleoprotein A family.</text>
</comment>
<evidence type="ECO:0000256" key="5">
    <source>
        <dbReference type="ARBA" id="ARBA00024196"/>
    </source>
</evidence>
<dbReference type="PROSITE" id="PS51450">
    <property type="entry name" value="LRR"/>
    <property type="match status" value="1"/>
</dbReference>
<name>A0A9W8AEN5_9FUNG</name>
<accession>A0A9W8AEN5</accession>
<dbReference type="Proteomes" id="UP001150569">
    <property type="component" value="Unassembled WGS sequence"/>
</dbReference>
<dbReference type="Gene3D" id="3.80.10.10">
    <property type="entry name" value="Ribonuclease Inhibitor"/>
    <property type="match status" value="1"/>
</dbReference>
<dbReference type="FunFam" id="3.80.10.10:FF:000026">
    <property type="entry name" value="U2 small nuclear ribonucleoprotein A"/>
    <property type="match status" value="1"/>
</dbReference>